<dbReference type="InterPro" id="IPR000086">
    <property type="entry name" value="NUDIX_hydrolase_dom"/>
</dbReference>
<evidence type="ECO:0000313" key="9">
    <source>
        <dbReference type="Proteomes" id="UP000644115"/>
    </source>
</evidence>
<reference evidence="8" key="1">
    <citation type="submission" date="2020-08" db="EMBL/GenBank/DDBJ databases">
        <authorList>
            <person name="Liu C."/>
            <person name="Sun Q."/>
        </authorList>
    </citation>
    <scope>NUCLEOTIDE SEQUENCE</scope>
    <source>
        <strain evidence="8">BX16</strain>
    </source>
</reference>
<proteinExistence type="predicted"/>
<comment type="cofactor">
    <cofactor evidence="2">
        <name>Mg(2+)</name>
        <dbReference type="ChEBI" id="CHEBI:18420"/>
    </cofactor>
</comment>
<evidence type="ECO:0000256" key="5">
    <source>
        <dbReference type="ARBA" id="ARBA00022842"/>
    </source>
</evidence>
<keyword evidence="4" id="KW-0378">Hydrolase</keyword>
<organism evidence="8 9">
    <name type="scientific">Lentihominibacter faecis</name>
    <dbReference type="NCBI Taxonomy" id="2764712"/>
    <lineage>
        <taxon>Bacteria</taxon>
        <taxon>Bacillati</taxon>
        <taxon>Bacillota</taxon>
        <taxon>Clostridia</taxon>
        <taxon>Peptostreptococcales</taxon>
        <taxon>Anaerovoracaceae</taxon>
        <taxon>Lentihominibacter</taxon>
    </lineage>
</organism>
<evidence type="ECO:0000313" key="8">
    <source>
        <dbReference type="EMBL" id="MBC5998847.1"/>
    </source>
</evidence>
<evidence type="ECO:0000259" key="7">
    <source>
        <dbReference type="PROSITE" id="PS51462"/>
    </source>
</evidence>
<evidence type="ECO:0000256" key="1">
    <source>
        <dbReference type="ARBA" id="ARBA00001936"/>
    </source>
</evidence>
<name>A0A923NDX1_9FIRM</name>
<dbReference type="InterPro" id="IPR020084">
    <property type="entry name" value="NUDIX_hydrolase_CS"/>
</dbReference>
<dbReference type="Gene3D" id="3.90.79.10">
    <property type="entry name" value="Nucleoside Triphosphate Pyrophosphohydrolase"/>
    <property type="match status" value="1"/>
</dbReference>
<evidence type="ECO:0000256" key="3">
    <source>
        <dbReference type="ARBA" id="ARBA00022723"/>
    </source>
</evidence>
<sequence length="228" mass="26111">MKKNAKKGLRKGRGSRNTLKIEDIEAVFAERKPGAEGNFKFFSVLVPLVEKEDDLYLLYEVRAKNMERQPGEICFPGGELEPVETTEECALRETWEEIGIPQEQIRVITQLDTLYTYSNFAMYCYLGVIPEAALEHLQFSENEVDEVFLVALNDLLAVTPEVYPIRAVPQIPEDFPYDKVYEGKPYPWRGGKGSVPIYEVDGRVIWGLTARITKHFLEIITEKEDTDV</sequence>
<evidence type="ECO:0000256" key="4">
    <source>
        <dbReference type="ARBA" id="ARBA00022801"/>
    </source>
</evidence>
<keyword evidence="6" id="KW-0464">Manganese</keyword>
<dbReference type="GO" id="GO:0046872">
    <property type="term" value="F:metal ion binding"/>
    <property type="evidence" value="ECO:0007669"/>
    <property type="project" value="UniProtKB-KW"/>
</dbReference>
<dbReference type="EMBL" id="JACRWC010000037">
    <property type="protein sequence ID" value="MBC5998847.1"/>
    <property type="molecule type" value="Genomic_DNA"/>
</dbReference>
<comment type="cofactor">
    <cofactor evidence="1">
        <name>Mn(2+)</name>
        <dbReference type="ChEBI" id="CHEBI:29035"/>
    </cofactor>
</comment>
<dbReference type="AlphaFoldDB" id="A0A923NDX1"/>
<dbReference type="Pfam" id="PF00293">
    <property type="entry name" value="NUDIX"/>
    <property type="match status" value="1"/>
</dbReference>
<dbReference type="PANTHER" id="PTHR12992">
    <property type="entry name" value="NUDIX HYDROLASE"/>
    <property type="match status" value="1"/>
</dbReference>
<protein>
    <submittedName>
        <fullName evidence="8">CoA pyrophosphatase</fullName>
    </submittedName>
</protein>
<gene>
    <name evidence="8" type="ORF">H8876_02350</name>
</gene>
<feature type="domain" description="Nudix hydrolase" evidence="7">
    <location>
        <begin position="39"/>
        <end position="173"/>
    </location>
</feature>
<dbReference type="CDD" id="cd03426">
    <property type="entry name" value="NUDIX_CoAse_Nudt7"/>
    <property type="match status" value="1"/>
</dbReference>
<dbReference type="GO" id="GO:0010945">
    <property type="term" value="F:coenzyme A diphosphatase activity"/>
    <property type="evidence" value="ECO:0007669"/>
    <property type="project" value="InterPro"/>
</dbReference>
<dbReference type="PROSITE" id="PS51462">
    <property type="entry name" value="NUDIX"/>
    <property type="match status" value="1"/>
</dbReference>
<dbReference type="Proteomes" id="UP000644115">
    <property type="component" value="Unassembled WGS sequence"/>
</dbReference>
<dbReference type="RefSeq" id="WP_249286361.1">
    <property type="nucleotide sequence ID" value="NZ_JACRWC010000037.1"/>
</dbReference>
<comment type="caution">
    <text evidence="8">The sequence shown here is derived from an EMBL/GenBank/DDBJ whole genome shotgun (WGS) entry which is preliminary data.</text>
</comment>
<evidence type="ECO:0000256" key="6">
    <source>
        <dbReference type="ARBA" id="ARBA00023211"/>
    </source>
</evidence>
<dbReference type="PANTHER" id="PTHR12992:SF11">
    <property type="entry name" value="MITOCHONDRIAL COENZYME A DIPHOSPHATASE NUDT8"/>
    <property type="match status" value="1"/>
</dbReference>
<keyword evidence="3" id="KW-0479">Metal-binding</keyword>
<dbReference type="PROSITE" id="PS00893">
    <property type="entry name" value="NUDIX_BOX"/>
    <property type="match status" value="1"/>
</dbReference>
<dbReference type="SUPFAM" id="SSF55811">
    <property type="entry name" value="Nudix"/>
    <property type="match status" value="1"/>
</dbReference>
<keyword evidence="5" id="KW-0460">Magnesium</keyword>
<keyword evidence="9" id="KW-1185">Reference proteome</keyword>
<dbReference type="InterPro" id="IPR045121">
    <property type="entry name" value="CoAse"/>
</dbReference>
<accession>A0A923NDX1</accession>
<evidence type="ECO:0000256" key="2">
    <source>
        <dbReference type="ARBA" id="ARBA00001946"/>
    </source>
</evidence>
<dbReference type="InterPro" id="IPR015797">
    <property type="entry name" value="NUDIX_hydrolase-like_dom_sf"/>
</dbReference>